<evidence type="ECO:0000313" key="3">
    <source>
        <dbReference type="Proteomes" id="UP000244168"/>
    </source>
</evidence>
<sequence>MNYRLKKKEHKAMLSLLMACLYFTIAVCHIFHLPCLTTTQPVKTVISHNSLFKRKTENLNNTTDCVGLLQRTYKSVTNDKRSVTDFLKGFSACVILLFCVLPVWKLRKSLWITLLDHRDDSPQPVYLTIRSLRI</sequence>
<keyword evidence="1" id="KW-1133">Transmembrane helix</keyword>
<dbReference type="EMBL" id="QAOQ01000006">
    <property type="protein sequence ID" value="PTQ94886.1"/>
    <property type="molecule type" value="Genomic_DNA"/>
</dbReference>
<dbReference type="OrthoDB" id="796481at2"/>
<feature type="transmembrane region" description="Helical" evidence="1">
    <location>
        <begin position="86"/>
        <end position="104"/>
    </location>
</feature>
<reference evidence="2 3" key="1">
    <citation type="submission" date="2018-04" db="EMBL/GenBank/DDBJ databases">
        <title>Genomic Encyclopedia of Archaeal and Bacterial Type Strains, Phase II (KMG-II): from individual species to whole genera.</title>
        <authorList>
            <person name="Goeker M."/>
        </authorList>
    </citation>
    <scope>NUCLEOTIDE SEQUENCE [LARGE SCALE GENOMIC DNA]</scope>
    <source>
        <strain evidence="2 3">DSM 26809</strain>
    </source>
</reference>
<comment type="caution">
    <text evidence="2">The sequence shown here is derived from an EMBL/GenBank/DDBJ whole genome shotgun (WGS) entry which is preliminary data.</text>
</comment>
<keyword evidence="1" id="KW-0812">Transmembrane</keyword>
<evidence type="ECO:0000313" key="2">
    <source>
        <dbReference type="EMBL" id="PTQ94886.1"/>
    </source>
</evidence>
<name>A0A2T5J741_9SPHI</name>
<gene>
    <name evidence="2" type="ORF">C8P68_10696</name>
</gene>
<accession>A0A2T5J741</accession>
<dbReference type="RefSeq" id="WP_107829615.1">
    <property type="nucleotide sequence ID" value="NZ_CP160205.1"/>
</dbReference>
<feature type="transmembrane region" description="Helical" evidence="1">
    <location>
        <begin position="12"/>
        <end position="32"/>
    </location>
</feature>
<protein>
    <submittedName>
        <fullName evidence="2">Uncharacterized protein</fullName>
    </submittedName>
</protein>
<dbReference type="AlphaFoldDB" id="A0A2T5J741"/>
<proteinExistence type="predicted"/>
<evidence type="ECO:0000256" key="1">
    <source>
        <dbReference type="SAM" id="Phobius"/>
    </source>
</evidence>
<keyword evidence="3" id="KW-1185">Reference proteome</keyword>
<organism evidence="2 3">
    <name type="scientific">Mucilaginibacter yixingensis</name>
    <dbReference type="NCBI Taxonomy" id="1295612"/>
    <lineage>
        <taxon>Bacteria</taxon>
        <taxon>Pseudomonadati</taxon>
        <taxon>Bacteroidota</taxon>
        <taxon>Sphingobacteriia</taxon>
        <taxon>Sphingobacteriales</taxon>
        <taxon>Sphingobacteriaceae</taxon>
        <taxon>Mucilaginibacter</taxon>
    </lineage>
</organism>
<keyword evidence="1" id="KW-0472">Membrane</keyword>
<dbReference type="Proteomes" id="UP000244168">
    <property type="component" value="Unassembled WGS sequence"/>
</dbReference>